<feature type="domain" description="Fork-head" evidence="5">
    <location>
        <begin position="285"/>
        <end position="367"/>
    </location>
</feature>
<gene>
    <name evidence="7" type="primary">LOC106173853</name>
</gene>
<dbReference type="Pfam" id="PF00250">
    <property type="entry name" value="Forkhead"/>
    <property type="match status" value="1"/>
</dbReference>
<dbReference type="SUPFAM" id="SSF46785">
    <property type="entry name" value="Winged helix' DNA-binding domain"/>
    <property type="match status" value="1"/>
</dbReference>
<dbReference type="GO" id="GO:0000981">
    <property type="term" value="F:DNA-binding transcription factor activity, RNA polymerase II-specific"/>
    <property type="evidence" value="ECO:0007669"/>
    <property type="project" value="TreeGrafter"/>
</dbReference>
<feature type="compositionally biased region" description="Basic and acidic residues" evidence="4">
    <location>
        <begin position="152"/>
        <end position="165"/>
    </location>
</feature>
<dbReference type="OrthoDB" id="6281208at2759"/>
<dbReference type="PROSITE" id="PS00658">
    <property type="entry name" value="FORK_HEAD_2"/>
    <property type="match status" value="1"/>
</dbReference>
<evidence type="ECO:0000256" key="3">
    <source>
        <dbReference type="PROSITE-ProRule" id="PRU00089"/>
    </source>
</evidence>
<reference evidence="7" key="1">
    <citation type="submission" date="2025-08" db="UniProtKB">
        <authorList>
            <consortium name="RefSeq"/>
        </authorList>
    </citation>
    <scope>IDENTIFICATION</scope>
    <source>
        <tissue evidence="7">Gonads</tissue>
    </source>
</reference>
<organism evidence="6 7">
    <name type="scientific">Lingula anatina</name>
    <name type="common">Brachiopod</name>
    <name type="synonym">Lingula unguis</name>
    <dbReference type="NCBI Taxonomy" id="7574"/>
    <lineage>
        <taxon>Eukaryota</taxon>
        <taxon>Metazoa</taxon>
        <taxon>Spiralia</taxon>
        <taxon>Lophotrochozoa</taxon>
        <taxon>Brachiopoda</taxon>
        <taxon>Linguliformea</taxon>
        <taxon>Lingulata</taxon>
        <taxon>Lingulida</taxon>
        <taxon>Linguloidea</taxon>
        <taxon>Lingulidae</taxon>
        <taxon>Lingula</taxon>
    </lineage>
</organism>
<evidence type="ECO:0000256" key="4">
    <source>
        <dbReference type="SAM" id="MobiDB-lite"/>
    </source>
</evidence>
<dbReference type="InterPro" id="IPR001766">
    <property type="entry name" value="Fork_head_dom"/>
</dbReference>
<dbReference type="InParanoid" id="A0A1S3JJN8"/>
<keyword evidence="1 3" id="KW-0238">DNA-binding</keyword>
<proteinExistence type="predicted"/>
<dbReference type="InterPro" id="IPR050211">
    <property type="entry name" value="FOX_domain-containing"/>
</dbReference>
<dbReference type="InterPro" id="IPR036388">
    <property type="entry name" value="WH-like_DNA-bd_sf"/>
</dbReference>
<dbReference type="KEGG" id="lak:106173853"/>
<sequence>METFHWIYSPGKVINNLGTIQNVPMDMSMGRPSAISAGTDSETDQMITQTSSPQVQTSANIHVRDTSTYIKVGDKTCATPERQNNIYRKRKRKQTHCPRVQSVNNEDLEFQEVKIPLSPSNKQGGYGETLPVTPKKKKVKQKGTIFPGGISPDERTPQKTEERKKSIASKMRTNRSDLYFTKEEEYDVHERAEAYVAAVMPDPQYYRFPSQPEEDDPKIENKENEPFIKDAVHSSDAGQNINSPTRKRRRSYGHSICRVTHRPDGRLHDMNDNSYLLPEGSRLFKPPNKLVELVAQAIADSPDGLLQVQQVYHALMNKYPYFRFMEKCSINSWRSSIRHALYQKWFRKMRFSAEFITSKGCYWALNPRHSPKEWTMPRSKNSRIAIIDGLYNIDFNFSQESDTEDSCSFIDDQALENMAAVASISEENIPNPKEKATLEPMDAEFTVSA</sequence>
<dbReference type="PANTHER" id="PTHR11829">
    <property type="entry name" value="FORKHEAD BOX PROTEIN"/>
    <property type="match status" value="1"/>
</dbReference>
<feature type="region of interest" description="Disordered" evidence="4">
    <location>
        <begin position="119"/>
        <end position="169"/>
    </location>
</feature>
<evidence type="ECO:0000259" key="5">
    <source>
        <dbReference type="PROSITE" id="PS50039"/>
    </source>
</evidence>
<evidence type="ECO:0000256" key="2">
    <source>
        <dbReference type="ARBA" id="ARBA00023242"/>
    </source>
</evidence>
<dbReference type="Proteomes" id="UP000085678">
    <property type="component" value="Unplaced"/>
</dbReference>
<evidence type="ECO:0000313" key="6">
    <source>
        <dbReference type="Proteomes" id="UP000085678"/>
    </source>
</evidence>
<name>A0A1S3JJN8_LINAN</name>
<dbReference type="GO" id="GO:0009653">
    <property type="term" value="P:anatomical structure morphogenesis"/>
    <property type="evidence" value="ECO:0007669"/>
    <property type="project" value="TreeGrafter"/>
</dbReference>
<dbReference type="AlphaFoldDB" id="A0A1S3JJN8"/>
<keyword evidence="6" id="KW-1185">Reference proteome</keyword>
<evidence type="ECO:0000313" key="7">
    <source>
        <dbReference type="RefSeq" id="XP_013410597.1"/>
    </source>
</evidence>
<dbReference type="GeneID" id="106173853"/>
<keyword evidence="2 3" id="KW-0539">Nucleus</keyword>
<dbReference type="GO" id="GO:0000978">
    <property type="term" value="F:RNA polymerase II cis-regulatory region sequence-specific DNA binding"/>
    <property type="evidence" value="ECO:0007669"/>
    <property type="project" value="TreeGrafter"/>
</dbReference>
<dbReference type="InterPro" id="IPR036390">
    <property type="entry name" value="WH_DNA-bd_sf"/>
</dbReference>
<dbReference type="InterPro" id="IPR030456">
    <property type="entry name" value="TF_fork_head_CS_2"/>
</dbReference>
<dbReference type="STRING" id="7574.A0A1S3JJN8"/>
<protein>
    <submittedName>
        <fullName evidence="7">Uncharacterized protein LOC106173853</fullName>
    </submittedName>
</protein>
<accession>A0A1S3JJN8</accession>
<dbReference type="Gene3D" id="1.10.10.10">
    <property type="entry name" value="Winged helix-like DNA-binding domain superfamily/Winged helix DNA-binding domain"/>
    <property type="match status" value="1"/>
</dbReference>
<dbReference type="SMART" id="SM00339">
    <property type="entry name" value="FH"/>
    <property type="match status" value="1"/>
</dbReference>
<dbReference type="PANTHER" id="PTHR11829:SF377">
    <property type="entry name" value="FORK HEAD DOMAIN-CONTAINING PROTEIN FD4-RELATED"/>
    <property type="match status" value="1"/>
</dbReference>
<comment type="subcellular location">
    <subcellularLocation>
        <location evidence="3">Nucleus</location>
    </subcellularLocation>
</comment>
<evidence type="ECO:0000256" key="1">
    <source>
        <dbReference type="ARBA" id="ARBA00023125"/>
    </source>
</evidence>
<dbReference type="GO" id="GO:0005634">
    <property type="term" value="C:nucleus"/>
    <property type="evidence" value="ECO:0007669"/>
    <property type="project" value="UniProtKB-SubCell"/>
</dbReference>
<dbReference type="RefSeq" id="XP_013410597.1">
    <property type="nucleotide sequence ID" value="XM_013555143.1"/>
</dbReference>
<dbReference type="PROSITE" id="PS50039">
    <property type="entry name" value="FORK_HEAD_3"/>
    <property type="match status" value="1"/>
</dbReference>
<dbReference type="GO" id="GO:0030154">
    <property type="term" value="P:cell differentiation"/>
    <property type="evidence" value="ECO:0007669"/>
    <property type="project" value="TreeGrafter"/>
</dbReference>
<feature type="DNA-binding region" description="Fork-head" evidence="3">
    <location>
        <begin position="285"/>
        <end position="367"/>
    </location>
</feature>